<dbReference type="InterPro" id="IPR036249">
    <property type="entry name" value="Thioredoxin-like_sf"/>
</dbReference>
<dbReference type="EMBL" id="CP030118">
    <property type="protein sequence ID" value="QDL12321.1"/>
    <property type="molecule type" value="Genomic_DNA"/>
</dbReference>
<evidence type="ECO:0000313" key="3">
    <source>
        <dbReference type="Proteomes" id="UP000503129"/>
    </source>
</evidence>
<dbReference type="GO" id="GO:0016034">
    <property type="term" value="F:maleylacetoacetate isomerase activity"/>
    <property type="evidence" value="ECO:0007669"/>
    <property type="project" value="TreeGrafter"/>
</dbReference>
<dbReference type="InterPro" id="IPR036282">
    <property type="entry name" value="Glutathione-S-Trfase_C_sf"/>
</dbReference>
<protein>
    <submittedName>
        <fullName evidence="2">Glutathione S-transferase</fullName>
    </submittedName>
</protein>
<dbReference type="GO" id="GO:0006749">
    <property type="term" value="P:glutathione metabolic process"/>
    <property type="evidence" value="ECO:0007669"/>
    <property type="project" value="TreeGrafter"/>
</dbReference>
<keyword evidence="2" id="KW-0808">Transferase</keyword>
<dbReference type="Proteomes" id="UP000503129">
    <property type="component" value="Chromosome"/>
</dbReference>
<feature type="domain" description="GST N-terminal" evidence="1">
    <location>
        <begin position="10"/>
        <end position="87"/>
    </location>
</feature>
<gene>
    <name evidence="2" type="ORF">DP114_19435</name>
</gene>
<name>A0A856MRP0_9CYAN</name>
<dbReference type="AlphaFoldDB" id="A0A856MRP0"/>
<evidence type="ECO:0000259" key="1">
    <source>
        <dbReference type="PROSITE" id="PS50404"/>
    </source>
</evidence>
<reference evidence="2 3" key="1">
    <citation type="submission" date="2018-06" db="EMBL/GenBank/DDBJ databases">
        <title>Comparative genomics of Brasilonema spp. strains.</title>
        <authorList>
            <person name="Alvarenga D.O."/>
            <person name="Fiore M.F."/>
            <person name="Varani A.M."/>
        </authorList>
    </citation>
    <scope>NUCLEOTIDE SEQUENCE [LARGE SCALE GENOMIC DNA]</scope>
    <source>
        <strain evidence="2 3">CENA114</strain>
    </source>
</reference>
<dbReference type="SUPFAM" id="SSF47616">
    <property type="entry name" value="GST C-terminal domain-like"/>
    <property type="match status" value="1"/>
</dbReference>
<accession>A0A856MRP0</accession>
<dbReference type="PANTHER" id="PTHR42673">
    <property type="entry name" value="MALEYLACETOACETATE ISOMERASE"/>
    <property type="match status" value="1"/>
</dbReference>
<sequence length="257" mass="29239">MSNSLTGNKKPFRLITIPVSHYCEKVRWALTKLKVPYIEEPHLPLFHLLATGRVGGKSTPVLITEASTFTDSTEILRYLDKVAPDNAKLYPTHPDSRRQVEQLEDLFDEQLGPATRRWIYFHTMNNSKLMQRTWCNGVPFVEGVLFPVVFPIVRSIVRQKLNITQESDAQDYEQIKSIFKQVSELLADGRTYLVGNSFSAADLTFAALATPVVRPPEHPMSSASLEELPSKMVSEIKKFRETPAGAFALRLYHDRNY</sequence>
<dbReference type="GO" id="GO:0006559">
    <property type="term" value="P:L-phenylalanine catabolic process"/>
    <property type="evidence" value="ECO:0007669"/>
    <property type="project" value="TreeGrafter"/>
</dbReference>
<dbReference type="Gene3D" id="3.40.30.10">
    <property type="entry name" value="Glutaredoxin"/>
    <property type="match status" value="1"/>
</dbReference>
<dbReference type="PANTHER" id="PTHR42673:SF4">
    <property type="entry name" value="MALEYLACETOACETATE ISOMERASE"/>
    <property type="match status" value="1"/>
</dbReference>
<evidence type="ECO:0000313" key="2">
    <source>
        <dbReference type="EMBL" id="QDL12321.1"/>
    </source>
</evidence>
<dbReference type="Gene3D" id="1.20.1050.10">
    <property type="match status" value="1"/>
</dbReference>
<dbReference type="Pfam" id="PF00043">
    <property type="entry name" value="GST_C"/>
    <property type="match status" value="1"/>
</dbReference>
<dbReference type="InterPro" id="IPR004046">
    <property type="entry name" value="GST_C"/>
</dbReference>
<dbReference type="PROSITE" id="PS50404">
    <property type="entry name" value="GST_NTER"/>
    <property type="match status" value="1"/>
</dbReference>
<keyword evidence="3" id="KW-1185">Reference proteome</keyword>
<dbReference type="SUPFAM" id="SSF52833">
    <property type="entry name" value="Thioredoxin-like"/>
    <property type="match status" value="1"/>
</dbReference>
<dbReference type="KEGG" id="bsen:DP114_19435"/>
<dbReference type="InterPro" id="IPR004045">
    <property type="entry name" value="Glutathione_S-Trfase_N"/>
</dbReference>
<organism evidence="2 3">
    <name type="scientific">Brasilonema sennae CENA114</name>
    <dbReference type="NCBI Taxonomy" id="415709"/>
    <lineage>
        <taxon>Bacteria</taxon>
        <taxon>Bacillati</taxon>
        <taxon>Cyanobacteriota</taxon>
        <taxon>Cyanophyceae</taxon>
        <taxon>Nostocales</taxon>
        <taxon>Scytonemataceae</taxon>
        <taxon>Brasilonema</taxon>
        <taxon>Bromeliae group (in: Brasilonema)</taxon>
    </lineage>
</organism>
<dbReference type="GO" id="GO:0004364">
    <property type="term" value="F:glutathione transferase activity"/>
    <property type="evidence" value="ECO:0007669"/>
    <property type="project" value="TreeGrafter"/>
</dbReference>
<dbReference type="Pfam" id="PF13417">
    <property type="entry name" value="GST_N_3"/>
    <property type="match status" value="1"/>
</dbReference>
<dbReference type="CDD" id="cd00570">
    <property type="entry name" value="GST_N_family"/>
    <property type="match status" value="1"/>
</dbReference>
<proteinExistence type="predicted"/>